<feature type="chain" id="PRO_5013586089" description="BURP domain-containing protein" evidence="1">
    <location>
        <begin position="22"/>
        <end position="237"/>
    </location>
</feature>
<evidence type="ECO:0000313" key="4">
    <source>
        <dbReference type="Proteomes" id="UP000230069"/>
    </source>
</evidence>
<dbReference type="PANTHER" id="PTHR31236:SF2">
    <property type="entry name" value="BURP DOMAIN PROTEIN RD22"/>
    <property type="match status" value="1"/>
</dbReference>
<dbReference type="SMART" id="SM01045">
    <property type="entry name" value="BURP"/>
    <property type="match status" value="1"/>
</dbReference>
<dbReference type="EMBL" id="KZ305018">
    <property type="protein sequence ID" value="PIA65042.1"/>
    <property type="molecule type" value="Genomic_DNA"/>
</dbReference>
<keyword evidence="1" id="KW-0732">Signal</keyword>
<dbReference type="Pfam" id="PF03181">
    <property type="entry name" value="BURP"/>
    <property type="match status" value="1"/>
</dbReference>
<protein>
    <recommendedName>
        <fullName evidence="2">BURP domain-containing protein</fullName>
    </recommendedName>
</protein>
<dbReference type="PANTHER" id="PTHR31236">
    <property type="entry name" value="BURP DOMAIN PROTEIN USPL1-LIKE"/>
    <property type="match status" value="1"/>
</dbReference>
<dbReference type="InterPro" id="IPR004873">
    <property type="entry name" value="BURP_dom"/>
</dbReference>
<dbReference type="PROSITE" id="PS51277">
    <property type="entry name" value="BURP"/>
    <property type="match status" value="1"/>
</dbReference>
<feature type="domain" description="BURP" evidence="2">
    <location>
        <begin position="44"/>
        <end position="236"/>
    </location>
</feature>
<dbReference type="STRING" id="218851.A0A2G5FAM1"/>
<dbReference type="InterPro" id="IPR044816">
    <property type="entry name" value="BURP"/>
</dbReference>
<dbReference type="Proteomes" id="UP000230069">
    <property type="component" value="Unassembled WGS sequence"/>
</dbReference>
<feature type="signal peptide" evidence="1">
    <location>
        <begin position="1"/>
        <end position="21"/>
    </location>
</feature>
<dbReference type="OrthoDB" id="654134at2759"/>
<reference evidence="3 4" key="1">
    <citation type="submission" date="2017-09" db="EMBL/GenBank/DDBJ databases">
        <title>WGS assembly of Aquilegia coerulea Goldsmith.</title>
        <authorList>
            <person name="Hodges S."/>
            <person name="Kramer E."/>
            <person name="Nordborg M."/>
            <person name="Tomkins J."/>
            <person name="Borevitz J."/>
            <person name="Derieg N."/>
            <person name="Yan J."/>
            <person name="Mihaltcheva S."/>
            <person name="Hayes R.D."/>
            <person name="Rokhsar D."/>
        </authorList>
    </citation>
    <scope>NUCLEOTIDE SEQUENCE [LARGE SCALE GENOMIC DNA]</scope>
    <source>
        <strain evidence="4">cv. Goldsmith</strain>
    </source>
</reference>
<gene>
    <name evidence="3" type="ORF">AQUCO_00100489v1</name>
</gene>
<accession>A0A2G5FAM1</accession>
<dbReference type="InParanoid" id="A0A2G5FAM1"/>
<evidence type="ECO:0000256" key="1">
    <source>
        <dbReference type="SAM" id="SignalP"/>
    </source>
</evidence>
<organism evidence="3 4">
    <name type="scientific">Aquilegia coerulea</name>
    <name type="common">Rocky mountain columbine</name>
    <dbReference type="NCBI Taxonomy" id="218851"/>
    <lineage>
        <taxon>Eukaryota</taxon>
        <taxon>Viridiplantae</taxon>
        <taxon>Streptophyta</taxon>
        <taxon>Embryophyta</taxon>
        <taxon>Tracheophyta</taxon>
        <taxon>Spermatophyta</taxon>
        <taxon>Magnoliopsida</taxon>
        <taxon>Ranunculales</taxon>
        <taxon>Ranunculaceae</taxon>
        <taxon>Thalictroideae</taxon>
        <taxon>Aquilegia</taxon>
    </lineage>
</organism>
<proteinExistence type="predicted"/>
<keyword evidence="4" id="KW-1185">Reference proteome</keyword>
<name>A0A2G5FAM1_AQUCA</name>
<sequence>METRLLAMLSVLLLVVVFTHANDEDAKMYWIRMLPNISMPKAIQDSYKDLRVGKEMNLQFPRATKKSKFLVHEVAGKIPISSEALPELLNQFSIKPLTREAEAMKQAVYMCERPAQKNEEKLCATSIESMISFIKSKLGNHVVPMSTELNDTKEVNYIIAGVREIVIFYCHQVHDTKAFKVPLVGKYGANVSTIAVCHMDTSNWNPKHLAFVHHKAKPGVPICHFLTQNDVVWVSAY</sequence>
<evidence type="ECO:0000313" key="3">
    <source>
        <dbReference type="EMBL" id="PIA65042.1"/>
    </source>
</evidence>
<dbReference type="AlphaFoldDB" id="A0A2G5FAM1"/>
<evidence type="ECO:0000259" key="2">
    <source>
        <dbReference type="PROSITE" id="PS51277"/>
    </source>
</evidence>